<name>A0A432WQ13_9GAMM</name>
<organism evidence="3 4">
    <name type="scientific">Aliidiomarina sanyensis</name>
    <dbReference type="NCBI Taxonomy" id="1249555"/>
    <lineage>
        <taxon>Bacteria</taxon>
        <taxon>Pseudomonadati</taxon>
        <taxon>Pseudomonadota</taxon>
        <taxon>Gammaproteobacteria</taxon>
        <taxon>Alteromonadales</taxon>
        <taxon>Idiomarinaceae</taxon>
        <taxon>Aliidiomarina</taxon>
    </lineage>
</organism>
<feature type="region of interest" description="Disordered" evidence="1">
    <location>
        <begin position="20"/>
        <end position="93"/>
    </location>
</feature>
<gene>
    <name evidence="3" type="ORF">CWE11_03380</name>
</gene>
<dbReference type="Proteomes" id="UP000288405">
    <property type="component" value="Unassembled WGS sequence"/>
</dbReference>
<feature type="domain" description="Flagellar hook-length control protein-like C-terminal" evidence="2">
    <location>
        <begin position="242"/>
        <end position="316"/>
    </location>
</feature>
<dbReference type="InterPro" id="IPR021136">
    <property type="entry name" value="Flagellar_hook_control-like_C"/>
</dbReference>
<reference evidence="3 4" key="1">
    <citation type="journal article" date="2011" name="Front. Microbiol.">
        <title>Genomic signatures of strain selection and enhancement in Bacillus atrophaeus var. globigii, a historical biowarfare simulant.</title>
        <authorList>
            <person name="Gibbons H.S."/>
            <person name="Broomall S.M."/>
            <person name="McNew L.A."/>
            <person name="Daligault H."/>
            <person name="Chapman C."/>
            <person name="Bruce D."/>
            <person name="Karavis M."/>
            <person name="Krepps M."/>
            <person name="McGregor P.A."/>
            <person name="Hong C."/>
            <person name="Park K.H."/>
            <person name="Akmal A."/>
            <person name="Feldman A."/>
            <person name="Lin J.S."/>
            <person name="Chang W.E."/>
            <person name="Higgs B.W."/>
            <person name="Demirev P."/>
            <person name="Lindquist J."/>
            <person name="Liem A."/>
            <person name="Fochler E."/>
            <person name="Read T.D."/>
            <person name="Tapia R."/>
            <person name="Johnson S."/>
            <person name="Bishop-Lilly K.A."/>
            <person name="Detter C."/>
            <person name="Han C."/>
            <person name="Sozhamannan S."/>
            <person name="Rosenzweig C.N."/>
            <person name="Skowronski E.W."/>
        </authorList>
    </citation>
    <scope>NUCLEOTIDE SEQUENCE [LARGE SCALE GENOMIC DNA]</scope>
    <source>
        <strain evidence="3 4">GYP-17</strain>
    </source>
</reference>
<comment type="caution">
    <text evidence="3">The sequence shown here is derived from an EMBL/GenBank/DDBJ whole genome shotgun (WGS) entry which is preliminary data.</text>
</comment>
<protein>
    <recommendedName>
        <fullName evidence="2">Flagellar hook-length control protein-like C-terminal domain-containing protein</fullName>
    </recommendedName>
</protein>
<evidence type="ECO:0000256" key="1">
    <source>
        <dbReference type="SAM" id="MobiDB-lite"/>
    </source>
</evidence>
<evidence type="ECO:0000313" key="3">
    <source>
        <dbReference type="EMBL" id="RUO35809.1"/>
    </source>
</evidence>
<accession>A0A432WQ13</accession>
<evidence type="ECO:0000313" key="4">
    <source>
        <dbReference type="Proteomes" id="UP000288405"/>
    </source>
</evidence>
<dbReference type="EMBL" id="PIPM01000002">
    <property type="protein sequence ID" value="RUO35809.1"/>
    <property type="molecule type" value="Genomic_DNA"/>
</dbReference>
<dbReference type="RefSeq" id="WP_126776188.1">
    <property type="nucleotide sequence ID" value="NZ_PIPM01000002.1"/>
</dbReference>
<proteinExistence type="predicted"/>
<dbReference type="AlphaFoldDB" id="A0A432WQ13"/>
<evidence type="ECO:0000259" key="2">
    <source>
        <dbReference type="Pfam" id="PF02120"/>
    </source>
</evidence>
<keyword evidence="4" id="KW-1185">Reference proteome</keyword>
<sequence length="325" mass="35959">MSGITPLLDTLLHQVLGPKGDQTAQKNLNQPVRPVEPGEGPRALQSDSRTDARPQSQPHHVQPQLRVGTRAWHGAPPLPPSGAGPAASAQTQLSGAGRAIADILMHYPRPGSVLRPAAPLMQSIETPSNTLLAERLTDSIRQSGVFYERTLVQWFRGEASQQQLQQQPQAQIAQQLEQQNPHALRQPGIPVPEAMQSIVRHQLEMLSTPALRWEGEIWSGLFMALLLQPAFFEQGTRDSEAAEAQRQKEKTWRSELELTVHGLGQLGIQLTLRQSSLHLHFSAQEFVIHQLEGSEKDLRERLGRLGLSDVVVSTSVRDIEERGDD</sequence>
<dbReference type="OrthoDB" id="5296742at2"/>
<dbReference type="Pfam" id="PF02120">
    <property type="entry name" value="Flg_hook"/>
    <property type="match status" value="1"/>
</dbReference>